<dbReference type="SUPFAM" id="SSF51126">
    <property type="entry name" value="Pectin lyase-like"/>
    <property type="match status" value="1"/>
</dbReference>
<comment type="caution">
    <text evidence="3">The sequence shown here is derived from an EMBL/GenBank/DDBJ whole genome shotgun (WGS) entry which is preliminary data.</text>
</comment>
<evidence type="ECO:0000256" key="1">
    <source>
        <dbReference type="SAM" id="SignalP"/>
    </source>
</evidence>
<dbReference type="EMBL" id="SMGK01000004">
    <property type="protein sequence ID" value="TCK71987.1"/>
    <property type="molecule type" value="Genomic_DNA"/>
</dbReference>
<gene>
    <name evidence="3" type="ORF">C7378_2612</name>
</gene>
<evidence type="ECO:0000313" key="3">
    <source>
        <dbReference type="EMBL" id="TCK71987.1"/>
    </source>
</evidence>
<feature type="signal peptide" evidence="1">
    <location>
        <begin position="1"/>
        <end position="18"/>
    </location>
</feature>
<name>A0A4R1L4F7_9BACT</name>
<dbReference type="InterPro" id="IPR024535">
    <property type="entry name" value="RHGA/B-epi-like_pectate_lyase"/>
</dbReference>
<reference evidence="3 4" key="1">
    <citation type="submission" date="2019-03" db="EMBL/GenBank/DDBJ databases">
        <title>Genomic Encyclopedia of Type Strains, Phase IV (KMG-IV): sequencing the most valuable type-strain genomes for metagenomic binning, comparative biology and taxonomic classification.</title>
        <authorList>
            <person name="Goeker M."/>
        </authorList>
    </citation>
    <scope>NUCLEOTIDE SEQUENCE [LARGE SCALE GENOMIC DNA]</scope>
    <source>
        <strain evidence="3 4">DSM 103428</strain>
    </source>
</reference>
<sequence length="964" mass="99511">MWALLLAGCWLAAAGQVATTTVQGTVYRADGTAASGTLLVSWPQFTTAANQAVAAGSTTVAIGQDGFVSLQLAANTGASPAGSYYTAVYHLKDGTVSREYWVVPAAGTASIASVRARLEPATVAVQSATKQYVDTAVSSITGNYLQVSGGTMGGPLVLGGDPTAANQAATKHYIDGAIAGTVQKGGDTMSGPLKTPDAVNKLPRVDVRHTDFAGGADPTGQKDSTAAFQAAIAYAISAQQASGTLSYPVVYCAPGRYLINGTLRLPDTLHLIGDGRNACRLVETNATANLITVYPPSSGLLGGSSLGSIEGLSLEGSGHTTTGTLLEVDDSPQFSVSNLKLYNNGGRGLVLNGSSERFSSVNLNVEFIRWPITLSSDENESYFFNTQVPYPGQVNEPQTAYTSYCYSINCVNGVFPAANAGPGGAATPITPDPHPAIYVGDAVNVRFIGGSLKPLKYVGGFQLFSTSVSDISSFYCEGYPVYPYDNSPRLNACVTVGGAARHTTLTAALSGSGSSVPLSDVSWMPEYYGDPTDATAFGSNTEYVILPADYLSGSTAASTAAPGIQRGQYEIVSVSGFAGDGKVYFSGRNQSGSTAPANTQWPAGSVIEQIPGPYGAYGTVTLDEDHINAIQPPSTGYTDNCDQTGTKTCAELIFGFEPDGLFYDPLGGANPVTNQLNTFVNMDGDEMFSGSYAHMGEIALHGFGSYVIKGNGKIGNGETAEVTASSGTALNLGNITGGSHMTAPTYANGVTAQASVRIPSANATWITKNGGASFYRGESLLYSQGGGYNNVLYGSQFANQYCWFDVPSTGTQPGMRFCLNGGPKNGSNQGLEYDQWNGSKWVSAFNVIDQGTVKINGGLATSTVLNTAASLTLGDSNKTVLANASSGAQTLTLTDCSGTFSDGGARTGQEFTVVKTDGSANAVTVKAVGTQTISYGGTAAASMTIGSPGARTMVCGPDHNWYAY</sequence>
<evidence type="ECO:0000313" key="4">
    <source>
        <dbReference type="Proteomes" id="UP000295210"/>
    </source>
</evidence>
<dbReference type="AlphaFoldDB" id="A0A4R1L4F7"/>
<dbReference type="Proteomes" id="UP000295210">
    <property type="component" value="Unassembled WGS sequence"/>
</dbReference>
<feature type="domain" description="Rhamnogalacturonase A/B/Epimerase-like pectate lyase" evidence="2">
    <location>
        <begin position="215"/>
        <end position="285"/>
    </location>
</feature>
<keyword evidence="4" id="KW-1185">Reference proteome</keyword>
<organism evidence="3 4">
    <name type="scientific">Acidipila rosea</name>
    <dbReference type="NCBI Taxonomy" id="768535"/>
    <lineage>
        <taxon>Bacteria</taxon>
        <taxon>Pseudomonadati</taxon>
        <taxon>Acidobacteriota</taxon>
        <taxon>Terriglobia</taxon>
        <taxon>Terriglobales</taxon>
        <taxon>Acidobacteriaceae</taxon>
        <taxon>Acidipila</taxon>
    </lineage>
</organism>
<dbReference type="Gene3D" id="2.160.20.10">
    <property type="entry name" value="Single-stranded right-handed beta-helix, Pectin lyase-like"/>
    <property type="match status" value="1"/>
</dbReference>
<dbReference type="Pfam" id="PF12708">
    <property type="entry name" value="Pect-lyase_RHGA_epim"/>
    <property type="match status" value="1"/>
</dbReference>
<dbReference type="InterPro" id="IPR011050">
    <property type="entry name" value="Pectin_lyase_fold/virulence"/>
</dbReference>
<evidence type="ECO:0000259" key="2">
    <source>
        <dbReference type="Pfam" id="PF12708"/>
    </source>
</evidence>
<proteinExistence type="predicted"/>
<keyword evidence="3" id="KW-0456">Lyase</keyword>
<accession>A0A4R1L4F7</accession>
<feature type="chain" id="PRO_5020378627" evidence="1">
    <location>
        <begin position="19"/>
        <end position="964"/>
    </location>
</feature>
<protein>
    <submittedName>
        <fullName evidence="3">Pectate lyase-like protein</fullName>
    </submittedName>
</protein>
<dbReference type="InterPro" id="IPR012334">
    <property type="entry name" value="Pectin_lyas_fold"/>
</dbReference>
<dbReference type="GO" id="GO:0016829">
    <property type="term" value="F:lyase activity"/>
    <property type="evidence" value="ECO:0007669"/>
    <property type="project" value="UniProtKB-KW"/>
</dbReference>
<keyword evidence="1" id="KW-0732">Signal</keyword>